<name>X1AFE5_9ZZZZ</name>
<feature type="non-terminal residue" evidence="1">
    <location>
        <position position="62"/>
    </location>
</feature>
<accession>X1AFE5</accession>
<reference evidence="1" key="1">
    <citation type="journal article" date="2014" name="Front. Microbiol.">
        <title>High frequency of phylogenetically diverse reductive dehalogenase-homologous genes in deep subseafloor sedimentary metagenomes.</title>
        <authorList>
            <person name="Kawai M."/>
            <person name="Futagami T."/>
            <person name="Toyoda A."/>
            <person name="Takaki Y."/>
            <person name="Nishi S."/>
            <person name="Hori S."/>
            <person name="Arai W."/>
            <person name="Tsubouchi T."/>
            <person name="Morono Y."/>
            <person name="Uchiyama I."/>
            <person name="Ito T."/>
            <person name="Fujiyama A."/>
            <person name="Inagaki F."/>
            <person name="Takami H."/>
        </authorList>
    </citation>
    <scope>NUCLEOTIDE SEQUENCE</scope>
    <source>
        <strain evidence="1">Expedition CK06-06</strain>
    </source>
</reference>
<protein>
    <submittedName>
        <fullName evidence="1">Uncharacterized protein</fullName>
    </submittedName>
</protein>
<comment type="caution">
    <text evidence="1">The sequence shown here is derived from an EMBL/GenBank/DDBJ whole genome shotgun (WGS) entry which is preliminary data.</text>
</comment>
<proteinExistence type="predicted"/>
<dbReference type="EMBL" id="BART01002256">
    <property type="protein sequence ID" value="GAG58821.1"/>
    <property type="molecule type" value="Genomic_DNA"/>
</dbReference>
<organism evidence="1">
    <name type="scientific">marine sediment metagenome</name>
    <dbReference type="NCBI Taxonomy" id="412755"/>
    <lineage>
        <taxon>unclassified sequences</taxon>
        <taxon>metagenomes</taxon>
        <taxon>ecological metagenomes</taxon>
    </lineage>
</organism>
<gene>
    <name evidence="1" type="ORF">S01H4_07045</name>
</gene>
<evidence type="ECO:0000313" key="1">
    <source>
        <dbReference type="EMBL" id="GAG58821.1"/>
    </source>
</evidence>
<sequence length="62" mass="6700">MTKSTYRTLRGSITGSGNLKRALLLDDGLINQGYRITDFVVWCGEAITSVCFATLSSKAKVA</sequence>
<dbReference type="AlphaFoldDB" id="X1AFE5"/>